<keyword evidence="1" id="KW-0812">Transmembrane</keyword>
<evidence type="ECO:0008006" key="4">
    <source>
        <dbReference type="Google" id="ProtNLM"/>
    </source>
</evidence>
<feature type="transmembrane region" description="Helical" evidence="1">
    <location>
        <begin position="46"/>
        <end position="68"/>
    </location>
</feature>
<dbReference type="EMBL" id="FOZP01000005">
    <property type="protein sequence ID" value="SFS59614.1"/>
    <property type="molecule type" value="Genomic_DNA"/>
</dbReference>
<dbReference type="PANTHER" id="PTHR39165">
    <property type="entry name" value="IG HYPOTHETICAL 17883"/>
    <property type="match status" value="1"/>
</dbReference>
<accession>A0A1I6R4S2</accession>
<dbReference type="PANTHER" id="PTHR39165:SF1">
    <property type="entry name" value="DUF456 DOMAIN-CONTAINING PROTEIN"/>
    <property type="match status" value="1"/>
</dbReference>
<dbReference type="RefSeq" id="WP_090226151.1">
    <property type="nucleotide sequence ID" value="NZ_FOZP01000005.1"/>
</dbReference>
<dbReference type="Pfam" id="PF04306">
    <property type="entry name" value="DUF456"/>
    <property type="match status" value="1"/>
</dbReference>
<reference evidence="3" key="1">
    <citation type="submission" date="2016-10" db="EMBL/GenBank/DDBJ databases">
        <authorList>
            <person name="Varghese N."/>
            <person name="Submissions S."/>
        </authorList>
    </citation>
    <scope>NUCLEOTIDE SEQUENCE [LARGE SCALE GENOMIC DNA]</scope>
    <source>
        <strain evidence="3">DSM 24450</strain>
    </source>
</reference>
<feature type="transmembrane region" description="Helical" evidence="1">
    <location>
        <begin position="133"/>
        <end position="159"/>
    </location>
</feature>
<keyword evidence="3" id="KW-1185">Reference proteome</keyword>
<dbReference type="OrthoDB" id="9808460at2"/>
<dbReference type="InterPro" id="IPR007403">
    <property type="entry name" value="DUF456"/>
</dbReference>
<dbReference type="STRING" id="593133.SAMN04488006_2192"/>
<name>A0A1I6R4S2_9FLAO</name>
<feature type="transmembrane region" description="Helical" evidence="1">
    <location>
        <begin position="88"/>
        <end position="112"/>
    </location>
</feature>
<gene>
    <name evidence="2" type="ORF">SAMN04488006_2192</name>
</gene>
<keyword evidence="1" id="KW-0472">Membrane</keyword>
<proteinExistence type="predicted"/>
<organism evidence="2 3">
    <name type="scientific">Lutibacter maritimus</name>
    <dbReference type="NCBI Taxonomy" id="593133"/>
    <lineage>
        <taxon>Bacteria</taxon>
        <taxon>Pseudomonadati</taxon>
        <taxon>Bacteroidota</taxon>
        <taxon>Flavobacteriia</taxon>
        <taxon>Flavobacteriales</taxon>
        <taxon>Flavobacteriaceae</taxon>
        <taxon>Lutibacter</taxon>
    </lineage>
</organism>
<dbReference type="AlphaFoldDB" id="A0A1I6R4S2"/>
<keyword evidence="1" id="KW-1133">Transmembrane helix</keyword>
<evidence type="ECO:0000256" key="1">
    <source>
        <dbReference type="SAM" id="Phobius"/>
    </source>
</evidence>
<dbReference type="Proteomes" id="UP000199312">
    <property type="component" value="Unassembled WGS sequence"/>
</dbReference>
<protein>
    <recommendedName>
        <fullName evidence="4">DUF456 domain-containing protein</fullName>
    </recommendedName>
</protein>
<evidence type="ECO:0000313" key="3">
    <source>
        <dbReference type="Proteomes" id="UP000199312"/>
    </source>
</evidence>
<sequence length="168" mass="18243">MDIFLLIVGFLLAILGIIGSILPVLPGPILGWFGLLLLYFTKIVPVNYTLLSITLVISIIVLALDYIIPSIGTKKFGGTKFGVIGTTIGLVVGLFFLPPIGIIVGPFLGAFVGEMIYDSKNPKKALKASYGSFIGFLTGTLLKFVVAIIFTGLYFSIFWEYKASFFNF</sequence>
<evidence type="ECO:0000313" key="2">
    <source>
        <dbReference type="EMBL" id="SFS59614.1"/>
    </source>
</evidence>
<feature type="transmembrane region" description="Helical" evidence="1">
    <location>
        <begin position="6"/>
        <end position="39"/>
    </location>
</feature>